<dbReference type="Proteomes" id="UP000059188">
    <property type="component" value="Unassembled WGS sequence"/>
</dbReference>
<evidence type="ECO:0000256" key="1">
    <source>
        <dbReference type="SAM" id="MobiDB-lite"/>
    </source>
</evidence>
<keyword evidence="3" id="KW-1185">Reference proteome</keyword>
<evidence type="ECO:0000313" key="3">
    <source>
        <dbReference type="Proteomes" id="UP000059188"/>
    </source>
</evidence>
<protein>
    <submittedName>
        <fullName evidence="2">Uncharacterized protein</fullName>
    </submittedName>
</protein>
<dbReference type="EMBL" id="LN679147">
    <property type="protein sequence ID" value="CEL60480.1"/>
    <property type="molecule type" value="Genomic_DNA"/>
</dbReference>
<organism evidence="2 3">
    <name type="scientific">Thanatephorus cucumeris (strain AG1-IB / isolate 7/3/14)</name>
    <name type="common">Lettuce bottom rot fungus</name>
    <name type="synonym">Rhizoctonia solani</name>
    <dbReference type="NCBI Taxonomy" id="1108050"/>
    <lineage>
        <taxon>Eukaryota</taxon>
        <taxon>Fungi</taxon>
        <taxon>Dikarya</taxon>
        <taxon>Basidiomycota</taxon>
        <taxon>Agaricomycotina</taxon>
        <taxon>Agaricomycetes</taxon>
        <taxon>Cantharellales</taxon>
        <taxon>Ceratobasidiaceae</taxon>
        <taxon>Rhizoctonia</taxon>
        <taxon>Rhizoctonia solani AG-1</taxon>
    </lineage>
</organism>
<gene>
    <name evidence="2" type="ORF">RSOLAG1IB_09673</name>
</gene>
<sequence length="126" mass="14173">MSKGIQITFELNPPPESSVPPLQSYEFPLATDSQEALNSAGYYQSLRDAIASAKARTGQDLTTYRDMAADYEKHKAQRSSHLLMTKRRKPKSKSPHPNTIRIQHIKRMGNGKRRFRCAVTTVSNPA</sequence>
<evidence type="ECO:0000313" key="2">
    <source>
        <dbReference type="EMBL" id="CEL60480.1"/>
    </source>
</evidence>
<reference evidence="2 3" key="1">
    <citation type="submission" date="2014-11" db="EMBL/GenBank/DDBJ databases">
        <authorList>
            <person name="Wibberg Daniel"/>
        </authorList>
    </citation>
    <scope>NUCLEOTIDE SEQUENCE [LARGE SCALE GENOMIC DNA]</scope>
    <source>
        <strain evidence="2">Rhizoctonia solani AG1-IB 7/3/14</strain>
    </source>
</reference>
<name>A0A0B7FS24_THACB</name>
<feature type="region of interest" description="Disordered" evidence="1">
    <location>
        <begin position="1"/>
        <end position="21"/>
    </location>
</feature>
<dbReference type="AlphaFoldDB" id="A0A0B7FS24"/>
<proteinExistence type="predicted"/>
<dbReference type="OrthoDB" id="2553859at2759"/>
<accession>A0A0B7FS24</accession>
<feature type="compositionally biased region" description="Basic residues" evidence="1">
    <location>
        <begin position="84"/>
        <end position="94"/>
    </location>
</feature>
<feature type="region of interest" description="Disordered" evidence="1">
    <location>
        <begin position="72"/>
        <end position="98"/>
    </location>
</feature>